<keyword evidence="6" id="KW-0812">Transmembrane</keyword>
<sequence>MRRLLAVILAVTIWFSIAPIASAETVSGLVPCSESAAFQKRATVARPTTDNPDSGKLRFERYSQALCGPEGLPRLIVDGRLSHAGDFTIPSLLFLYITGWIGWVGRMYLISARKSSNPEEQEIILNVPKAIGFMLAGFSWPLLALKEFATGELLAKDDEITVSPR</sequence>
<feature type="signal peptide" evidence="7">
    <location>
        <begin position="1"/>
        <end position="23"/>
    </location>
</feature>
<reference evidence="8 9" key="1">
    <citation type="submission" date="2018-02" db="EMBL/GenBank/DDBJ databases">
        <authorList>
            <person name="Cohen D.B."/>
            <person name="Kent A.D."/>
        </authorList>
    </citation>
    <scope>NUCLEOTIDE SEQUENCE [LARGE SCALE GENOMIC DNA]</scope>
    <source>
        <strain evidence="8 9">CCAP 1448/3</strain>
    </source>
</reference>
<evidence type="ECO:0000256" key="1">
    <source>
        <dbReference type="ARBA" id="ARBA00008386"/>
    </source>
</evidence>
<evidence type="ECO:0000256" key="3">
    <source>
        <dbReference type="ARBA" id="ARBA00022531"/>
    </source>
</evidence>
<dbReference type="RefSeq" id="WP_106289098.1">
    <property type="nucleotide sequence ID" value="NZ_CAWNTC010000065.1"/>
</dbReference>
<dbReference type="GO" id="GO:0015979">
    <property type="term" value="P:photosynthesis"/>
    <property type="evidence" value="ECO:0007669"/>
    <property type="project" value="UniProtKB-UniRule"/>
</dbReference>
<dbReference type="GO" id="GO:0031676">
    <property type="term" value="C:plasma membrane-derived thylakoid membrane"/>
    <property type="evidence" value="ECO:0007669"/>
    <property type="project" value="UniProtKB-SubCell"/>
</dbReference>
<gene>
    <name evidence="8" type="ORF">C7B64_13060</name>
</gene>
<evidence type="ECO:0000313" key="8">
    <source>
        <dbReference type="EMBL" id="PSB02469.1"/>
    </source>
</evidence>
<reference evidence="8 9" key="2">
    <citation type="submission" date="2018-03" db="EMBL/GenBank/DDBJ databases">
        <title>The ancient ancestry and fast evolution of plastids.</title>
        <authorList>
            <person name="Moore K.R."/>
            <person name="Magnabosco C."/>
            <person name="Momper L."/>
            <person name="Gold D.A."/>
            <person name="Bosak T."/>
            <person name="Fournier G.P."/>
        </authorList>
    </citation>
    <scope>NUCLEOTIDE SEQUENCE [LARGE SCALE GENOMIC DNA]</scope>
    <source>
        <strain evidence="8 9">CCAP 1448/3</strain>
    </source>
</reference>
<keyword evidence="4 6" id="KW-0603">Photosystem I</keyword>
<feature type="transmembrane region" description="Helical" evidence="6">
    <location>
        <begin position="123"/>
        <end position="143"/>
    </location>
</feature>
<dbReference type="InterPro" id="IPR036577">
    <property type="entry name" value="PSI_PsaF_sf"/>
</dbReference>
<keyword evidence="6" id="KW-0793">Thylakoid</keyword>
<comment type="similarity">
    <text evidence="1 6">Belongs to the PsaF family.</text>
</comment>
<comment type="function">
    <text evidence="6">Participates in efficiency of electron transfer from plastocyanin to P700 (or cytochrome c553 in algae and cyanobacteria). This plastocyanin-docking protein contributes to the specific association of plastocyanin to PSI.</text>
</comment>
<comment type="caution">
    <text evidence="8">The sequence shown here is derived from an EMBL/GenBank/DDBJ whole genome shotgun (WGS) entry which is preliminary data.</text>
</comment>
<accession>A0A2T1C2H7</accession>
<evidence type="ECO:0000256" key="7">
    <source>
        <dbReference type="SAM" id="SignalP"/>
    </source>
</evidence>
<keyword evidence="6" id="KW-1133">Transmembrane helix</keyword>
<feature type="transmembrane region" description="Helical" evidence="6">
    <location>
        <begin position="87"/>
        <end position="111"/>
    </location>
</feature>
<dbReference type="SUPFAM" id="SSF81536">
    <property type="entry name" value="Subunit III of photosystem I reaction centre, PsaF"/>
    <property type="match status" value="1"/>
</dbReference>
<keyword evidence="6" id="KW-0472">Membrane</keyword>
<keyword evidence="3 6" id="KW-0602">Photosynthesis</keyword>
<dbReference type="PANTHER" id="PTHR34939">
    <property type="entry name" value="PHOTOSYSTEM I REACTION CENTER SUBUNIT III, CHLOROPLASTIC"/>
    <property type="match status" value="1"/>
</dbReference>
<feature type="chain" id="PRO_5015774269" description="Photosystem I reaction center subunit III" evidence="7">
    <location>
        <begin position="24"/>
        <end position="165"/>
    </location>
</feature>
<evidence type="ECO:0000256" key="2">
    <source>
        <dbReference type="ARBA" id="ARBA00016492"/>
    </source>
</evidence>
<keyword evidence="6 7" id="KW-0732">Signal</keyword>
<dbReference type="AlphaFoldDB" id="A0A2T1C2H7"/>
<keyword evidence="9" id="KW-1185">Reference proteome</keyword>
<evidence type="ECO:0000256" key="6">
    <source>
        <dbReference type="RuleBase" id="RU368107"/>
    </source>
</evidence>
<dbReference type="Gene3D" id="1.10.8.110">
    <property type="entry name" value="Photosystem I PsaF, reaction centre subunit III"/>
    <property type="match status" value="1"/>
</dbReference>
<protein>
    <recommendedName>
        <fullName evidence="2 6">Photosystem I reaction center subunit III</fullName>
    </recommendedName>
    <alternativeName>
        <fullName evidence="5 6">PSI-F</fullName>
    </alternativeName>
</protein>
<dbReference type="InterPro" id="IPR003666">
    <property type="entry name" value="PSI_PsaF"/>
</dbReference>
<dbReference type="EMBL" id="PVWJ01000059">
    <property type="protein sequence ID" value="PSB02469.1"/>
    <property type="molecule type" value="Genomic_DNA"/>
</dbReference>
<name>A0A2T1C2H7_9CYAN</name>
<proteinExistence type="inferred from homology"/>
<evidence type="ECO:0000256" key="4">
    <source>
        <dbReference type="ARBA" id="ARBA00022836"/>
    </source>
</evidence>
<organism evidence="8 9">
    <name type="scientific">Merismopedia glauca CCAP 1448/3</name>
    <dbReference type="NCBI Taxonomy" id="1296344"/>
    <lineage>
        <taxon>Bacteria</taxon>
        <taxon>Bacillati</taxon>
        <taxon>Cyanobacteriota</taxon>
        <taxon>Cyanophyceae</taxon>
        <taxon>Synechococcales</taxon>
        <taxon>Merismopediaceae</taxon>
        <taxon>Merismopedia</taxon>
    </lineage>
</organism>
<comment type="subcellular location">
    <subcellularLocation>
        <location evidence="6">Cellular thylakoid membrane</location>
    </subcellularLocation>
</comment>
<evidence type="ECO:0000256" key="5">
    <source>
        <dbReference type="ARBA" id="ARBA00033433"/>
    </source>
</evidence>
<dbReference type="GO" id="GO:0009538">
    <property type="term" value="C:photosystem I reaction center"/>
    <property type="evidence" value="ECO:0007669"/>
    <property type="project" value="UniProtKB-UniRule"/>
</dbReference>
<dbReference type="OrthoDB" id="512859at2"/>
<dbReference type="Pfam" id="PF02507">
    <property type="entry name" value="PSI_PsaF"/>
    <property type="match status" value="1"/>
</dbReference>
<dbReference type="PANTHER" id="PTHR34939:SF1">
    <property type="entry name" value="PHOTOSYSTEM I REACTION CENTER SUBUNIT III, CHLOROPLASTIC"/>
    <property type="match status" value="1"/>
</dbReference>
<evidence type="ECO:0000313" key="9">
    <source>
        <dbReference type="Proteomes" id="UP000238762"/>
    </source>
</evidence>
<dbReference type="Proteomes" id="UP000238762">
    <property type="component" value="Unassembled WGS sequence"/>
</dbReference>